<accession>A0A815NBY7</accession>
<keyword evidence="5" id="KW-0505">Motor protein</keyword>
<dbReference type="SMART" id="SM00129">
    <property type="entry name" value="KISc"/>
    <property type="match status" value="1"/>
</dbReference>
<evidence type="ECO:0000259" key="8">
    <source>
        <dbReference type="SMART" id="SM00129"/>
    </source>
</evidence>
<dbReference type="GO" id="GO:0007018">
    <property type="term" value="P:microtubule-based movement"/>
    <property type="evidence" value="ECO:0007669"/>
    <property type="project" value="InterPro"/>
</dbReference>
<dbReference type="Proteomes" id="UP000663889">
    <property type="component" value="Unassembled WGS sequence"/>
</dbReference>
<feature type="domain" description="Kinesin motor" evidence="8">
    <location>
        <begin position="3"/>
        <end position="153"/>
    </location>
</feature>
<comment type="subcellular location">
    <subcellularLocation>
        <location evidence="1">Cytoplasm</location>
        <location evidence="1">Cytoskeleton</location>
    </subcellularLocation>
</comment>
<dbReference type="EMBL" id="CAJNOO010003896">
    <property type="protein sequence ID" value="CAF1359068.1"/>
    <property type="molecule type" value="Genomic_DNA"/>
</dbReference>
<dbReference type="GO" id="GO:0008017">
    <property type="term" value="F:microtubule binding"/>
    <property type="evidence" value="ECO:0007669"/>
    <property type="project" value="InterPro"/>
</dbReference>
<evidence type="ECO:0000256" key="5">
    <source>
        <dbReference type="ARBA" id="ARBA00023175"/>
    </source>
</evidence>
<dbReference type="Proteomes" id="UP000663823">
    <property type="component" value="Unassembled WGS sequence"/>
</dbReference>
<organism evidence="10 13">
    <name type="scientific">Rotaria sordida</name>
    <dbReference type="NCBI Taxonomy" id="392033"/>
    <lineage>
        <taxon>Eukaryota</taxon>
        <taxon>Metazoa</taxon>
        <taxon>Spiralia</taxon>
        <taxon>Gnathifera</taxon>
        <taxon>Rotifera</taxon>
        <taxon>Eurotatoria</taxon>
        <taxon>Bdelloidea</taxon>
        <taxon>Philodinida</taxon>
        <taxon>Philodinidae</taxon>
        <taxon>Rotaria</taxon>
    </lineage>
</organism>
<keyword evidence="6" id="KW-0206">Cytoskeleton</keyword>
<dbReference type="GO" id="GO:0003777">
    <property type="term" value="F:microtubule motor activity"/>
    <property type="evidence" value="ECO:0007669"/>
    <property type="project" value="InterPro"/>
</dbReference>
<evidence type="ECO:0000313" key="9">
    <source>
        <dbReference type="EMBL" id="CAF1359068.1"/>
    </source>
</evidence>
<dbReference type="InterPro" id="IPR027417">
    <property type="entry name" value="P-loop_NTPase"/>
</dbReference>
<comment type="caution">
    <text evidence="10">The sequence shown here is derived from an EMBL/GenBank/DDBJ whole genome shotgun (WGS) entry which is preliminary data.</text>
</comment>
<dbReference type="Proteomes" id="UP000663882">
    <property type="component" value="Unassembled WGS sequence"/>
</dbReference>
<name>A0A815NBY7_9BILA</name>
<keyword evidence="6" id="KW-0963">Cytoplasm</keyword>
<evidence type="ECO:0000256" key="4">
    <source>
        <dbReference type="ARBA" id="ARBA00022840"/>
    </source>
</evidence>
<protein>
    <recommendedName>
        <fullName evidence="8">Kinesin motor domain-containing protein</fullName>
    </recommendedName>
</protein>
<dbReference type="Pfam" id="PF00225">
    <property type="entry name" value="Kinesin"/>
    <property type="match status" value="1"/>
</dbReference>
<dbReference type="GO" id="GO:0005874">
    <property type="term" value="C:microtubule"/>
    <property type="evidence" value="ECO:0007669"/>
    <property type="project" value="UniProtKB-KW"/>
</dbReference>
<dbReference type="PANTHER" id="PTHR24115">
    <property type="entry name" value="KINESIN-RELATED"/>
    <property type="match status" value="1"/>
</dbReference>
<reference evidence="10" key="1">
    <citation type="submission" date="2021-02" db="EMBL/GenBank/DDBJ databases">
        <authorList>
            <person name="Nowell W R."/>
        </authorList>
    </citation>
    <scope>NUCLEOTIDE SEQUENCE</scope>
</reference>
<dbReference type="EMBL" id="CAJOBE010004806">
    <property type="protein sequence ID" value="CAF3947926.1"/>
    <property type="molecule type" value="Genomic_DNA"/>
</dbReference>
<dbReference type="GO" id="GO:0005871">
    <property type="term" value="C:kinesin complex"/>
    <property type="evidence" value="ECO:0007669"/>
    <property type="project" value="TreeGrafter"/>
</dbReference>
<dbReference type="EMBL" id="CAJNOU010004231">
    <property type="protein sequence ID" value="CAF1432697.1"/>
    <property type="molecule type" value="Genomic_DNA"/>
</dbReference>
<dbReference type="InterPro" id="IPR001752">
    <property type="entry name" value="Kinesin_motor_dom"/>
</dbReference>
<dbReference type="Proteomes" id="UP000663874">
    <property type="component" value="Unassembled WGS sequence"/>
</dbReference>
<dbReference type="Gene3D" id="3.40.850.10">
    <property type="entry name" value="Kinesin motor domain"/>
    <property type="match status" value="1"/>
</dbReference>
<dbReference type="GO" id="GO:0005524">
    <property type="term" value="F:ATP binding"/>
    <property type="evidence" value="ECO:0007669"/>
    <property type="project" value="UniProtKB-KW"/>
</dbReference>
<dbReference type="InterPro" id="IPR027640">
    <property type="entry name" value="Kinesin-like_fam"/>
</dbReference>
<keyword evidence="3" id="KW-0547">Nucleotide-binding</keyword>
<dbReference type="OrthoDB" id="123929at2759"/>
<evidence type="ECO:0000313" key="10">
    <source>
        <dbReference type="EMBL" id="CAF1432697.1"/>
    </source>
</evidence>
<dbReference type="AlphaFoldDB" id="A0A815NBY7"/>
<dbReference type="InterPro" id="IPR036961">
    <property type="entry name" value="Kinesin_motor_dom_sf"/>
</dbReference>
<feature type="region of interest" description="Disordered" evidence="7">
    <location>
        <begin position="202"/>
        <end position="227"/>
    </location>
</feature>
<evidence type="ECO:0000256" key="2">
    <source>
        <dbReference type="ARBA" id="ARBA00022701"/>
    </source>
</evidence>
<evidence type="ECO:0000256" key="1">
    <source>
        <dbReference type="ARBA" id="ARBA00004245"/>
    </source>
</evidence>
<proteinExistence type="predicted"/>
<dbReference type="SUPFAM" id="SSF52540">
    <property type="entry name" value="P-loop containing nucleoside triphosphate hydrolases"/>
    <property type="match status" value="1"/>
</dbReference>
<sequence length="387" mass="42831">MRRIRLPNIVEQQNNLEALSVKDEHYSIWMLFFELYNENILDLLVQLKDMKIQAEDIIKFSFADRLTSKTNLNEAPSRAHAVVCIVLITANKFDEEPIISHVCICDLTDNEPTISSGKQLTETYNINKSIITFKDSIRVSGSPKFEHKIPINDHINGFKKLFNIQAFINIVEKMLSNCYDYLSFKKINDRKRVTTQPVVISGKRRSLHGNQQYPPDASLATAQHPSGSNLATAPYPPGCSLATAQYLPGSSSATAPCPPGFSLATTHYPRGPLLAAAQYPPEFRLATASYPFNQNLGTTQYPPDRSLATGPYPPGSNLITASYPSNQSLTTAQYPIDPSSAIVQHPSGQYLSPTNNLPGQHPNAQVLLHPAHNVGSSQETENIEAWL</sequence>
<evidence type="ECO:0000313" key="13">
    <source>
        <dbReference type="Proteomes" id="UP000663889"/>
    </source>
</evidence>
<dbReference type="PANTHER" id="PTHR24115:SF1008">
    <property type="entry name" value="KINESIN-LIKE PROTEIN SUBITO"/>
    <property type="match status" value="1"/>
</dbReference>
<evidence type="ECO:0000256" key="7">
    <source>
        <dbReference type="SAM" id="MobiDB-lite"/>
    </source>
</evidence>
<evidence type="ECO:0000256" key="6">
    <source>
        <dbReference type="ARBA" id="ARBA00023212"/>
    </source>
</evidence>
<dbReference type="GO" id="GO:0005634">
    <property type="term" value="C:nucleus"/>
    <property type="evidence" value="ECO:0007669"/>
    <property type="project" value="TreeGrafter"/>
</dbReference>
<gene>
    <name evidence="12" type="ORF">FNK824_LOCUS23050</name>
    <name evidence="11" type="ORF">OTI717_LOCUS16583</name>
    <name evidence="9" type="ORF">RFH988_LOCUS32718</name>
    <name evidence="10" type="ORF">SEV965_LOCUS32828</name>
</gene>
<evidence type="ECO:0000256" key="3">
    <source>
        <dbReference type="ARBA" id="ARBA00022741"/>
    </source>
</evidence>
<keyword evidence="4" id="KW-0067">ATP-binding</keyword>
<evidence type="ECO:0000313" key="11">
    <source>
        <dbReference type="EMBL" id="CAF3769617.1"/>
    </source>
</evidence>
<evidence type="ECO:0000313" key="12">
    <source>
        <dbReference type="EMBL" id="CAF3947926.1"/>
    </source>
</evidence>
<dbReference type="EMBL" id="CAJOAX010002085">
    <property type="protein sequence ID" value="CAF3769617.1"/>
    <property type="molecule type" value="Genomic_DNA"/>
</dbReference>
<dbReference type="GO" id="GO:0016887">
    <property type="term" value="F:ATP hydrolysis activity"/>
    <property type="evidence" value="ECO:0007669"/>
    <property type="project" value="TreeGrafter"/>
</dbReference>
<keyword evidence="2" id="KW-0493">Microtubule</keyword>